<dbReference type="Pfam" id="PF00018">
    <property type="entry name" value="SH3_1"/>
    <property type="match status" value="1"/>
</dbReference>
<evidence type="ECO:0000256" key="2">
    <source>
        <dbReference type="ARBA" id="ARBA00022999"/>
    </source>
</evidence>
<dbReference type="RefSeq" id="XP_004993984.1">
    <property type="nucleotide sequence ID" value="XM_004993927.1"/>
</dbReference>
<dbReference type="AlphaFoldDB" id="F2UAC8"/>
<dbReference type="PROSITE" id="PS50001">
    <property type="entry name" value="SH2"/>
    <property type="match status" value="1"/>
</dbReference>
<dbReference type="eggNOG" id="KOG4792">
    <property type="taxonomic scope" value="Eukaryota"/>
</dbReference>
<dbReference type="InterPro" id="IPR036028">
    <property type="entry name" value="SH3-like_dom_sf"/>
</dbReference>
<dbReference type="Proteomes" id="UP000007799">
    <property type="component" value="Unassembled WGS sequence"/>
</dbReference>
<evidence type="ECO:0000256" key="1">
    <source>
        <dbReference type="ARBA" id="ARBA00022443"/>
    </source>
</evidence>
<dbReference type="CDD" id="cd11845">
    <property type="entry name" value="SH3_Src_like"/>
    <property type="match status" value="1"/>
</dbReference>
<dbReference type="GO" id="GO:0035591">
    <property type="term" value="F:signaling adaptor activity"/>
    <property type="evidence" value="ECO:0007669"/>
    <property type="project" value="TreeGrafter"/>
</dbReference>
<dbReference type="GO" id="GO:0016477">
    <property type="term" value="P:cell migration"/>
    <property type="evidence" value="ECO:0007669"/>
    <property type="project" value="TreeGrafter"/>
</dbReference>
<dbReference type="InterPro" id="IPR036860">
    <property type="entry name" value="SH2_dom_sf"/>
</dbReference>
<evidence type="ECO:0000259" key="6">
    <source>
        <dbReference type="PROSITE" id="PS50001"/>
    </source>
</evidence>
<dbReference type="Pfam" id="PF00017">
    <property type="entry name" value="SH2"/>
    <property type="match status" value="1"/>
</dbReference>
<name>F2UAC8_SALR5</name>
<feature type="domain" description="SH2" evidence="6">
    <location>
        <begin position="21"/>
        <end position="109"/>
    </location>
</feature>
<dbReference type="InterPro" id="IPR001452">
    <property type="entry name" value="SH3_domain"/>
</dbReference>
<dbReference type="OMA" id="NGMYKAE"/>
<gene>
    <name evidence="8" type="ORF">PTSG_05410</name>
</gene>
<dbReference type="GO" id="GO:0007167">
    <property type="term" value="P:enzyme-linked receptor protein signaling pathway"/>
    <property type="evidence" value="ECO:0007669"/>
    <property type="project" value="TreeGrafter"/>
</dbReference>
<dbReference type="EMBL" id="GL832966">
    <property type="protein sequence ID" value="EGD73703.1"/>
    <property type="molecule type" value="Genomic_DNA"/>
</dbReference>
<evidence type="ECO:0000256" key="5">
    <source>
        <dbReference type="SAM" id="MobiDB-lite"/>
    </source>
</evidence>
<proteinExistence type="predicted"/>
<dbReference type="OrthoDB" id="9204160at2759"/>
<dbReference type="KEGG" id="sre:PTSG_05410"/>
<dbReference type="SMART" id="SM00252">
    <property type="entry name" value="SH2"/>
    <property type="match status" value="1"/>
</dbReference>
<evidence type="ECO:0000313" key="9">
    <source>
        <dbReference type="Proteomes" id="UP000007799"/>
    </source>
</evidence>
<dbReference type="SUPFAM" id="SSF55550">
    <property type="entry name" value="SH2 domain"/>
    <property type="match status" value="1"/>
</dbReference>
<keyword evidence="2 3" id="KW-0727">SH2 domain</keyword>
<dbReference type="InterPro" id="IPR051184">
    <property type="entry name" value="Tyrosine-phos_adapter"/>
</dbReference>
<dbReference type="Gene3D" id="3.30.505.10">
    <property type="entry name" value="SH2 domain"/>
    <property type="match status" value="1"/>
</dbReference>
<dbReference type="SMART" id="SM00326">
    <property type="entry name" value="SH3"/>
    <property type="match status" value="2"/>
</dbReference>
<feature type="region of interest" description="Disordered" evidence="5">
    <location>
        <begin position="180"/>
        <end position="245"/>
    </location>
</feature>
<dbReference type="PRINTS" id="PR00452">
    <property type="entry name" value="SH3DOMAIN"/>
</dbReference>
<dbReference type="SUPFAM" id="SSF50044">
    <property type="entry name" value="SH3-domain"/>
    <property type="match status" value="2"/>
</dbReference>
<dbReference type="GO" id="GO:0005737">
    <property type="term" value="C:cytoplasm"/>
    <property type="evidence" value="ECO:0007669"/>
    <property type="project" value="TreeGrafter"/>
</dbReference>
<feature type="compositionally biased region" description="Polar residues" evidence="5">
    <location>
        <begin position="180"/>
        <end position="191"/>
    </location>
</feature>
<evidence type="ECO:0000256" key="4">
    <source>
        <dbReference type="PROSITE-ProRule" id="PRU00192"/>
    </source>
</evidence>
<evidence type="ECO:0000256" key="3">
    <source>
        <dbReference type="PROSITE-ProRule" id="PRU00191"/>
    </source>
</evidence>
<dbReference type="FunCoup" id="F2UAC8">
    <property type="interactions" value="1806"/>
</dbReference>
<dbReference type="GO" id="GO:0030971">
    <property type="term" value="F:receptor tyrosine kinase binding"/>
    <property type="evidence" value="ECO:0007669"/>
    <property type="project" value="TreeGrafter"/>
</dbReference>
<dbReference type="InterPro" id="IPR000980">
    <property type="entry name" value="SH2"/>
</dbReference>
<dbReference type="PRINTS" id="PR00401">
    <property type="entry name" value="SH2DOMAIN"/>
</dbReference>
<reference evidence="8" key="1">
    <citation type="submission" date="2009-08" db="EMBL/GenBank/DDBJ databases">
        <title>Annotation of Salpingoeca rosetta.</title>
        <authorList>
            <consortium name="The Broad Institute Genome Sequencing Platform"/>
            <person name="Russ C."/>
            <person name="Cuomo C."/>
            <person name="Burger G."/>
            <person name="Gray M.W."/>
            <person name="Holland P.W.H."/>
            <person name="King N."/>
            <person name="Lang F.B.F."/>
            <person name="Roger A.J."/>
            <person name="Ruiz-Trillo I."/>
            <person name="Young S.K."/>
            <person name="Zeng Q."/>
            <person name="Gargeya S."/>
            <person name="Alvarado L."/>
            <person name="Berlin A."/>
            <person name="Chapman S.B."/>
            <person name="Chen Z."/>
            <person name="Freedman E."/>
            <person name="Gellesch M."/>
            <person name="Goldberg J."/>
            <person name="Griggs A."/>
            <person name="Gujja S."/>
            <person name="Heilman E."/>
            <person name="Heiman D."/>
            <person name="Howarth C."/>
            <person name="Mehta T."/>
            <person name="Neiman D."/>
            <person name="Pearson M."/>
            <person name="Roberts A."/>
            <person name="Saif S."/>
            <person name="Shea T."/>
            <person name="Shenoy N."/>
            <person name="Sisk P."/>
            <person name="Stolte C."/>
            <person name="Sykes S."/>
            <person name="White J."/>
            <person name="Yandava C."/>
            <person name="Haas B."/>
            <person name="Nusbaum C."/>
            <person name="Birren B."/>
        </authorList>
    </citation>
    <scope>NUCLEOTIDE SEQUENCE [LARGE SCALE GENOMIC DNA]</scope>
    <source>
        <strain evidence="8">ATCC 50818</strain>
    </source>
</reference>
<protein>
    <submittedName>
        <fullName evidence="8">Crk-like protein</fullName>
    </submittedName>
</protein>
<evidence type="ECO:0000259" key="7">
    <source>
        <dbReference type="PROSITE" id="PS50002"/>
    </source>
</evidence>
<dbReference type="InParanoid" id="F2UAC8"/>
<feature type="domain" description="SH3" evidence="7">
    <location>
        <begin position="274"/>
        <end position="338"/>
    </location>
</feature>
<keyword evidence="1 4" id="KW-0728">SH3 domain</keyword>
<feature type="domain" description="SH3" evidence="7">
    <location>
        <begin position="123"/>
        <end position="184"/>
    </location>
</feature>
<evidence type="ECO:0000313" key="8">
    <source>
        <dbReference type="EMBL" id="EGD73703.1"/>
    </source>
</evidence>
<dbReference type="GeneID" id="16074562"/>
<dbReference type="PROSITE" id="PS50002">
    <property type="entry name" value="SH3"/>
    <property type="match status" value="2"/>
</dbReference>
<accession>F2UAC8</accession>
<dbReference type="Pfam" id="PF07653">
    <property type="entry name" value="SH3_2"/>
    <property type="match status" value="1"/>
</dbReference>
<keyword evidence="9" id="KW-1185">Reference proteome</keyword>
<dbReference type="Gene3D" id="2.30.30.40">
    <property type="entry name" value="SH3 Domains"/>
    <property type="match status" value="2"/>
</dbReference>
<sequence length="363" mass="40401">MGDLDAIHKNAFGEAGPAPVWFHGRVDRADVEARLTGMPDGTFLIRDSTSSVGDFVMSVSELGRTSHYKIARLGNNQYTVGDQTFMNLPAIIEYYQRHLLEQTTLSAPLPLDSAFQNGRLVDNFLFEARALYNFNARDPEDLSFRKGEVLNILQKHEEQWWKAQSQKTLQIGCIPSNYVQPLNQPEPTNTAPPGGSNFARTDSVMRPGASDQPIYANDDDDDLAAIDVTPVQPPPTQQQQAPPSSLRVSTEQAQAAMTEFLPRITSHEIPTERPKFLIARALMDRGSNAWDPTSLAFKENDIIQITKQNANGLWEGKIMDQDGNVGHFPFVMVELLDSGAYDSELQAAEVKFNTIMEDIYGNI</sequence>
<dbReference type="PANTHER" id="PTHR19969">
    <property type="entry name" value="SH2-SH3 ADAPTOR PROTEIN-RELATED"/>
    <property type="match status" value="1"/>
</dbReference>
<organism evidence="9">
    <name type="scientific">Salpingoeca rosetta (strain ATCC 50818 / BSB-021)</name>
    <dbReference type="NCBI Taxonomy" id="946362"/>
    <lineage>
        <taxon>Eukaryota</taxon>
        <taxon>Choanoflagellata</taxon>
        <taxon>Craspedida</taxon>
        <taxon>Salpingoecidae</taxon>
        <taxon>Salpingoeca</taxon>
    </lineage>
</organism>
<dbReference type="STRING" id="946362.F2UAC8"/>
<dbReference type="PANTHER" id="PTHR19969:SF5">
    <property type="entry name" value="CRK-LIKE PROTEIN"/>
    <property type="match status" value="1"/>
</dbReference>